<reference evidence="2 3" key="1">
    <citation type="submission" date="2016-10" db="EMBL/GenBank/DDBJ databases">
        <authorList>
            <person name="de Groot N.N."/>
        </authorList>
    </citation>
    <scope>NUCLEOTIDE SEQUENCE [LARGE SCALE GENOMIC DNA]</scope>
    <source>
        <strain evidence="2 3">APO</strain>
    </source>
</reference>
<feature type="compositionally biased region" description="Polar residues" evidence="1">
    <location>
        <begin position="173"/>
        <end position="192"/>
    </location>
</feature>
<evidence type="ECO:0000313" key="2">
    <source>
        <dbReference type="EMBL" id="SDZ00475.1"/>
    </source>
</evidence>
<dbReference type="AlphaFoldDB" id="A0A1H3PHZ6"/>
<protein>
    <submittedName>
        <fullName evidence="2">Uncharacterized protein</fullName>
    </submittedName>
</protein>
<evidence type="ECO:0000313" key="3">
    <source>
        <dbReference type="Proteomes" id="UP000199230"/>
    </source>
</evidence>
<organism evidence="2 3">
    <name type="scientific">Tindallia californiensis</name>
    <dbReference type="NCBI Taxonomy" id="159292"/>
    <lineage>
        <taxon>Bacteria</taxon>
        <taxon>Bacillati</taxon>
        <taxon>Bacillota</taxon>
        <taxon>Clostridia</taxon>
        <taxon>Peptostreptococcales</taxon>
        <taxon>Tindalliaceae</taxon>
        <taxon>Tindallia</taxon>
    </lineage>
</organism>
<sequence length="192" mass="22821">MPMNRIKTMIDKKEAMNIVNTFMDKKRKEAFEIQNVEAVHIPFHILRVEMRIKRAFGLKPKIIEHLYWVNSIDGEVIRTKEDPETEQIQEGKQMNPRLSRKQCFQIAEEQGFKHVTRFYKSFWTPEIQVEEKEHVAIGYWQCDLKLEKNEKPLTLLINRFSGDVVQHQEDNRQTVFSNRTNQTDQMQGTGTL</sequence>
<feature type="region of interest" description="Disordered" evidence="1">
    <location>
        <begin position="170"/>
        <end position="192"/>
    </location>
</feature>
<gene>
    <name evidence="2" type="ORF">SAMN05192546_106208</name>
</gene>
<proteinExistence type="predicted"/>
<keyword evidence="3" id="KW-1185">Reference proteome</keyword>
<evidence type="ECO:0000256" key="1">
    <source>
        <dbReference type="SAM" id="MobiDB-lite"/>
    </source>
</evidence>
<accession>A0A1H3PHZ6</accession>
<dbReference type="EMBL" id="FNPV01000006">
    <property type="protein sequence ID" value="SDZ00475.1"/>
    <property type="molecule type" value="Genomic_DNA"/>
</dbReference>
<name>A0A1H3PHZ6_9FIRM</name>
<dbReference type="Proteomes" id="UP000199230">
    <property type="component" value="Unassembled WGS sequence"/>
</dbReference>
<dbReference type="STRING" id="159292.SAMN05192546_106208"/>